<name>A0ACB8RSM2_9AGAM</name>
<accession>A0ACB8RSM2</accession>
<dbReference type="Proteomes" id="UP000814033">
    <property type="component" value="Unassembled WGS sequence"/>
</dbReference>
<reference evidence="1" key="1">
    <citation type="submission" date="2021-02" db="EMBL/GenBank/DDBJ databases">
        <authorList>
            <consortium name="DOE Joint Genome Institute"/>
            <person name="Ahrendt S."/>
            <person name="Looney B.P."/>
            <person name="Miyauchi S."/>
            <person name="Morin E."/>
            <person name="Drula E."/>
            <person name="Courty P.E."/>
            <person name="Chicoki N."/>
            <person name="Fauchery L."/>
            <person name="Kohler A."/>
            <person name="Kuo A."/>
            <person name="Labutti K."/>
            <person name="Pangilinan J."/>
            <person name="Lipzen A."/>
            <person name="Riley R."/>
            <person name="Andreopoulos W."/>
            <person name="He G."/>
            <person name="Johnson J."/>
            <person name="Barry K.W."/>
            <person name="Grigoriev I.V."/>
            <person name="Nagy L."/>
            <person name="Hibbett D."/>
            <person name="Henrissat B."/>
            <person name="Matheny P.B."/>
            <person name="Labbe J."/>
            <person name="Martin F."/>
        </authorList>
    </citation>
    <scope>NUCLEOTIDE SEQUENCE</scope>
    <source>
        <strain evidence="1">FP105234-sp</strain>
    </source>
</reference>
<proteinExistence type="predicted"/>
<sequence>MLIRPRTPLLLPRAALLILALSSAAHIGISSCPRLLAQCATGESLDAQPRLNRPMTVQITHEHARLPRGTRDKTGKPTTSEIFALQIGTVLRGQVVRRKGRWDPQLPEDNSFELARSAAESILHDPVLQNIVADAPTPYFAVASAKAIFYQAEPDFGTRLALRDRTMFAFNIISNLMSNDSTEWAYLTRAG</sequence>
<gene>
    <name evidence="1" type="ORF">FA95DRAFT_1572737</name>
</gene>
<organism evidence="1 2">
    <name type="scientific">Auriscalpium vulgare</name>
    <dbReference type="NCBI Taxonomy" id="40419"/>
    <lineage>
        <taxon>Eukaryota</taxon>
        <taxon>Fungi</taxon>
        <taxon>Dikarya</taxon>
        <taxon>Basidiomycota</taxon>
        <taxon>Agaricomycotina</taxon>
        <taxon>Agaricomycetes</taxon>
        <taxon>Russulales</taxon>
        <taxon>Auriscalpiaceae</taxon>
        <taxon>Auriscalpium</taxon>
    </lineage>
</organism>
<reference evidence="1" key="2">
    <citation type="journal article" date="2022" name="New Phytol.">
        <title>Evolutionary transition to the ectomycorrhizal habit in the genomes of a hyperdiverse lineage of mushroom-forming fungi.</title>
        <authorList>
            <person name="Looney B."/>
            <person name="Miyauchi S."/>
            <person name="Morin E."/>
            <person name="Drula E."/>
            <person name="Courty P.E."/>
            <person name="Kohler A."/>
            <person name="Kuo A."/>
            <person name="LaButti K."/>
            <person name="Pangilinan J."/>
            <person name="Lipzen A."/>
            <person name="Riley R."/>
            <person name="Andreopoulos W."/>
            <person name="He G."/>
            <person name="Johnson J."/>
            <person name="Nolan M."/>
            <person name="Tritt A."/>
            <person name="Barry K.W."/>
            <person name="Grigoriev I.V."/>
            <person name="Nagy L.G."/>
            <person name="Hibbett D."/>
            <person name="Henrissat B."/>
            <person name="Matheny P.B."/>
            <person name="Labbe J."/>
            <person name="Martin F.M."/>
        </authorList>
    </citation>
    <scope>NUCLEOTIDE SEQUENCE</scope>
    <source>
        <strain evidence="1">FP105234-sp</strain>
    </source>
</reference>
<evidence type="ECO:0000313" key="2">
    <source>
        <dbReference type="Proteomes" id="UP000814033"/>
    </source>
</evidence>
<keyword evidence="2" id="KW-1185">Reference proteome</keyword>
<protein>
    <submittedName>
        <fullName evidence="1">Uncharacterized protein</fullName>
    </submittedName>
</protein>
<comment type="caution">
    <text evidence="1">The sequence shown here is derived from an EMBL/GenBank/DDBJ whole genome shotgun (WGS) entry which is preliminary data.</text>
</comment>
<dbReference type="EMBL" id="MU275911">
    <property type="protein sequence ID" value="KAI0047098.1"/>
    <property type="molecule type" value="Genomic_DNA"/>
</dbReference>
<evidence type="ECO:0000313" key="1">
    <source>
        <dbReference type="EMBL" id="KAI0047098.1"/>
    </source>
</evidence>